<keyword evidence="7" id="KW-0239">DNA-directed DNA polymerase</keyword>
<dbReference type="SUPFAM" id="SSF89550">
    <property type="entry name" value="PHP domain-like"/>
    <property type="match status" value="1"/>
</dbReference>
<dbReference type="InterPro" id="IPR011708">
    <property type="entry name" value="DNA_pol3_alpha_NTPase_dom"/>
</dbReference>
<dbReference type="NCBIfam" id="NF004226">
    <property type="entry name" value="PRK05673.1"/>
    <property type="match status" value="1"/>
</dbReference>
<dbReference type="SMART" id="SM00481">
    <property type="entry name" value="POLIIIAc"/>
    <property type="match status" value="1"/>
</dbReference>
<dbReference type="GO" id="GO:0003676">
    <property type="term" value="F:nucleic acid binding"/>
    <property type="evidence" value="ECO:0007669"/>
    <property type="project" value="InterPro"/>
</dbReference>
<dbReference type="GO" id="GO:0008408">
    <property type="term" value="F:3'-5' exonuclease activity"/>
    <property type="evidence" value="ECO:0007669"/>
    <property type="project" value="InterPro"/>
</dbReference>
<evidence type="ECO:0000256" key="2">
    <source>
        <dbReference type="ARBA" id="ARBA00012417"/>
    </source>
</evidence>
<evidence type="ECO:0000313" key="10">
    <source>
        <dbReference type="EMBL" id="MBC8198753.1"/>
    </source>
</evidence>
<keyword evidence="4 10" id="KW-0808">Transferase</keyword>
<keyword evidence="5 10" id="KW-0548">Nucleotidyltransferase</keyword>
<dbReference type="InterPro" id="IPR003141">
    <property type="entry name" value="Pol/His_phosphatase_N"/>
</dbReference>
<gene>
    <name evidence="10" type="primary">dnaE</name>
    <name evidence="10" type="ORF">H8E80_01720</name>
</gene>
<dbReference type="CDD" id="cd12113">
    <property type="entry name" value="PHP_PolIIIA_DnaE3"/>
    <property type="match status" value="1"/>
</dbReference>
<dbReference type="Gene3D" id="1.10.150.870">
    <property type="match status" value="1"/>
</dbReference>
<dbReference type="GO" id="GO:0003887">
    <property type="term" value="F:DNA-directed DNA polymerase activity"/>
    <property type="evidence" value="ECO:0007669"/>
    <property type="project" value="UniProtKB-KW"/>
</dbReference>
<dbReference type="GO" id="GO:0006260">
    <property type="term" value="P:DNA replication"/>
    <property type="evidence" value="ECO:0007669"/>
    <property type="project" value="UniProtKB-KW"/>
</dbReference>
<dbReference type="InterPro" id="IPR004365">
    <property type="entry name" value="NA-bd_OB_tRNA"/>
</dbReference>
<dbReference type="SUPFAM" id="SSF160975">
    <property type="entry name" value="AF1531-like"/>
    <property type="match status" value="1"/>
</dbReference>
<evidence type="ECO:0000259" key="9">
    <source>
        <dbReference type="SMART" id="SM00481"/>
    </source>
</evidence>
<proteinExistence type="predicted"/>
<dbReference type="InterPro" id="IPR029460">
    <property type="entry name" value="DNAPol_HHH"/>
</dbReference>
<dbReference type="Pfam" id="PF01336">
    <property type="entry name" value="tRNA_anti-codon"/>
    <property type="match status" value="1"/>
</dbReference>
<dbReference type="InterPro" id="IPR041931">
    <property type="entry name" value="DNA_pol3_alpha_thumb_dom"/>
</dbReference>
<dbReference type="PANTHER" id="PTHR32294">
    <property type="entry name" value="DNA POLYMERASE III SUBUNIT ALPHA"/>
    <property type="match status" value="1"/>
</dbReference>
<dbReference type="Proteomes" id="UP000603545">
    <property type="component" value="Unassembled WGS sequence"/>
</dbReference>
<dbReference type="Gene3D" id="1.10.10.1600">
    <property type="entry name" value="Bacterial DNA polymerase III alpha subunit, thumb domain"/>
    <property type="match status" value="1"/>
</dbReference>
<name>A0A8J6N518_9BACT</name>
<evidence type="ECO:0000256" key="8">
    <source>
        <dbReference type="ARBA" id="ARBA00049244"/>
    </source>
</evidence>
<sequence length="1178" mass="131580">MTNPAFDFIHLHVHTQYSLLDGAIRIDALLKRASDFGMDSVAITDHGTMFGTIEFYEKAVKAGIKPIIGCECYVAPRTINDKTPFDHKGLSHLVILAENLEGYRNLCKLATIAQLEGFYHKPRIDKEVLREYSRGLIGLSACMHGEIPRLIIESAIDKADEAARTYLEIFGEGSFFLEVQSNGIAVQEKVNQALLDMSKRLSIPLVATNDCHYLNKEDARAHELLLCIQTGKTIHDPDHFRFATDQLYFKSKEEMHSSFPLYPGALNNSVDIAKRCNVEFDFLSKSSNTYHFPKFGPSSDSSSGQTAAEVFEQKVRQGYAHILQRIKTKHPDIDEKIYNDRLDYEISIIKDMEFSSYFLIVADFIHYAKDNNIPVGPGRGSAAGSLVAYSLEITEMDPIEHGLIFERFLNPARKSMPDIDVDFCINGREEIFKYIVDKYGGGDYVAQIITFGKLKTRAVIRDVGRALGIPLREVDSIAKMVPDVLNISLDEALTQEPRLKRLAKKNPEIEDLIKIGRVLEGLPRHASTHAAGVVIADKPLVEYLPLCRGKKGEVVTQFDMKCVEKIGLVKFDLLGLRNLTVIANTLSLIAARGSVPPDFANLDFKDPDTYQLLASGDTTGVFQLESSGMRDLLVRLQPECFDDIIALVALYRPGPLDSGMVDDFVERKHGRKSVKYTIPELEPILKETYGVIVYQEQVMKIAGVLANYSMAEADDLRKAMGKKIPAIMAKHTLRFTQGAKENGIASDKAKKIFELIEKFGGYGFNKSHSAAYALIAYRTAFLKAHFPVEFMASLLTSEIHSIDGVVKYIAECRSHAIDVLPPDINESNKEFTTVGSKIRFGLVAVKNVGEGAIESIIDARKNGRFSSLYDFCERVALQKVNKRVVESLIKCGAFDSTDAGRRQMMESLEDVLDYGQRVQKERSGSQISLFDVVGSGLRPTMPAIDEWDEKQLLAFEKESLGFYITGHPLTRYEALLDKFTNANSISIKEKNDGATVRIGGIIRNTKTIKTKKGDLMAFVTIEDLLGSIEVTVFSSVYKKIHDFLVDDNPIVLQGQVQKDENSVKILVDSLIPIDKVEETWTASIHFNLDITKIERTRLAELYDIINKHPGLCLAYIHLRDPDKTETIIALPDTMKLKAGSALTREVNRFLGYNAVETVCREAAASPQLNNFRKKGLGN</sequence>
<comment type="catalytic activity">
    <reaction evidence="8">
        <text>DNA(n) + a 2'-deoxyribonucleoside 5'-triphosphate = DNA(n+1) + diphosphate</text>
        <dbReference type="Rhea" id="RHEA:22508"/>
        <dbReference type="Rhea" id="RHEA-COMP:17339"/>
        <dbReference type="Rhea" id="RHEA-COMP:17340"/>
        <dbReference type="ChEBI" id="CHEBI:33019"/>
        <dbReference type="ChEBI" id="CHEBI:61560"/>
        <dbReference type="ChEBI" id="CHEBI:173112"/>
        <dbReference type="EC" id="2.7.7.7"/>
    </reaction>
</comment>
<evidence type="ECO:0000256" key="6">
    <source>
        <dbReference type="ARBA" id="ARBA00022705"/>
    </source>
</evidence>
<evidence type="ECO:0000256" key="4">
    <source>
        <dbReference type="ARBA" id="ARBA00022679"/>
    </source>
</evidence>
<evidence type="ECO:0000256" key="3">
    <source>
        <dbReference type="ARBA" id="ARBA00019114"/>
    </source>
</evidence>
<feature type="domain" description="Polymerase/histidinol phosphatase N-terminal" evidence="9">
    <location>
        <begin position="9"/>
        <end position="76"/>
    </location>
</feature>
<dbReference type="Gene3D" id="3.20.20.140">
    <property type="entry name" value="Metal-dependent hydrolases"/>
    <property type="match status" value="1"/>
</dbReference>
<comment type="subcellular location">
    <subcellularLocation>
        <location evidence="1">Cytoplasm</location>
    </subcellularLocation>
</comment>
<dbReference type="Pfam" id="PF07733">
    <property type="entry name" value="DNA_pol3_alpha"/>
    <property type="match status" value="1"/>
</dbReference>
<dbReference type="EMBL" id="JACNLL010000023">
    <property type="protein sequence ID" value="MBC8198753.1"/>
    <property type="molecule type" value="Genomic_DNA"/>
</dbReference>
<dbReference type="CDD" id="cd04485">
    <property type="entry name" value="DnaE_OBF"/>
    <property type="match status" value="1"/>
</dbReference>
<dbReference type="AlphaFoldDB" id="A0A8J6N518"/>
<dbReference type="Pfam" id="PF14579">
    <property type="entry name" value="HHH_6"/>
    <property type="match status" value="1"/>
</dbReference>
<evidence type="ECO:0000256" key="5">
    <source>
        <dbReference type="ARBA" id="ARBA00022695"/>
    </source>
</evidence>
<dbReference type="Pfam" id="PF02811">
    <property type="entry name" value="PHP"/>
    <property type="match status" value="1"/>
</dbReference>
<dbReference type="InterPro" id="IPR016195">
    <property type="entry name" value="Pol/histidinol_Pase-like"/>
</dbReference>
<dbReference type="NCBIfam" id="TIGR00594">
    <property type="entry name" value="polc"/>
    <property type="match status" value="1"/>
</dbReference>
<evidence type="ECO:0000256" key="7">
    <source>
        <dbReference type="ARBA" id="ARBA00022932"/>
    </source>
</evidence>
<accession>A0A8J6N518</accession>
<evidence type="ECO:0000313" key="11">
    <source>
        <dbReference type="Proteomes" id="UP000603545"/>
    </source>
</evidence>
<comment type="caution">
    <text evidence="10">The sequence shown here is derived from an EMBL/GenBank/DDBJ whole genome shotgun (WGS) entry which is preliminary data.</text>
</comment>
<dbReference type="InterPro" id="IPR040982">
    <property type="entry name" value="DNA_pol3_finger"/>
</dbReference>
<protein>
    <recommendedName>
        <fullName evidence="3">DNA polymerase III subunit alpha</fullName>
        <ecNumber evidence="2">2.7.7.7</ecNumber>
    </recommendedName>
</protein>
<dbReference type="EC" id="2.7.7.7" evidence="2"/>
<dbReference type="GO" id="GO:0005737">
    <property type="term" value="C:cytoplasm"/>
    <property type="evidence" value="ECO:0007669"/>
    <property type="project" value="UniProtKB-SubCell"/>
</dbReference>
<organism evidence="10 11">
    <name type="scientific">Candidatus Desulfaltia bathyphila</name>
    <dbReference type="NCBI Taxonomy" id="2841697"/>
    <lineage>
        <taxon>Bacteria</taxon>
        <taxon>Pseudomonadati</taxon>
        <taxon>Thermodesulfobacteriota</taxon>
        <taxon>Desulfobacteria</taxon>
        <taxon>Desulfobacterales</taxon>
        <taxon>Desulfobacterales incertae sedis</taxon>
        <taxon>Candidatus Desulfaltia</taxon>
    </lineage>
</organism>
<dbReference type="Pfam" id="PF17657">
    <property type="entry name" value="DNA_pol3_finger"/>
    <property type="match status" value="1"/>
</dbReference>
<reference evidence="10 11" key="1">
    <citation type="submission" date="2020-08" db="EMBL/GenBank/DDBJ databases">
        <title>Bridging the membrane lipid divide: bacteria of the FCB group superphylum have the potential to synthesize archaeal ether lipids.</title>
        <authorList>
            <person name="Villanueva L."/>
            <person name="Von Meijenfeldt F.A.B."/>
            <person name="Westbye A.B."/>
            <person name="Yadav S."/>
            <person name="Hopmans E.C."/>
            <person name="Dutilh B.E."/>
            <person name="Sinninghe Damste J.S."/>
        </authorList>
    </citation>
    <scope>NUCLEOTIDE SEQUENCE [LARGE SCALE GENOMIC DNA]</scope>
    <source>
        <strain evidence="10">NIOZ-UU82</strain>
    </source>
</reference>
<dbReference type="InterPro" id="IPR004805">
    <property type="entry name" value="DnaE2/DnaE/PolC"/>
</dbReference>
<dbReference type="InterPro" id="IPR004013">
    <property type="entry name" value="PHP_dom"/>
</dbReference>
<dbReference type="NCBIfam" id="NF005298">
    <property type="entry name" value="PRK06826.1"/>
    <property type="match status" value="1"/>
</dbReference>
<keyword evidence="6" id="KW-0235">DNA replication</keyword>
<dbReference type="PANTHER" id="PTHR32294:SF0">
    <property type="entry name" value="DNA POLYMERASE III SUBUNIT ALPHA"/>
    <property type="match status" value="1"/>
</dbReference>
<evidence type="ECO:0000256" key="1">
    <source>
        <dbReference type="ARBA" id="ARBA00004496"/>
    </source>
</evidence>